<dbReference type="RefSeq" id="WP_234385700.1">
    <property type="nucleotide sequence ID" value="NZ_BCMM01000020.1"/>
</dbReference>
<evidence type="ECO:0000313" key="3">
    <source>
        <dbReference type="Proteomes" id="UP000067448"/>
    </source>
</evidence>
<gene>
    <name evidence="2" type="ORF">SsS58_04381</name>
</gene>
<sequence>MIPAMRDGRQADTERRRQRVTTAVKNAAKNGTPISVSAIARQAGVDRSFLYRHRDLLEIVHAAELEPAAQDPAGGSPVSRASLQADLANAQARNTRLAARVQQLEKRLSQALGAQVWQESGLGAPADIDELQRKITRLEQHNVELTSTLAEARSDLDAAREANRDLTRALNQRG</sequence>
<dbReference type="SUPFAM" id="SSF46689">
    <property type="entry name" value="Homeodomain-like"/>
    <property type="match status" value="1"/>
</dbReference>
<reference evidence="3" key="3">
    <citation type="submission" date="2016-02" db="EMBL/GenBank/DDBJ databases">
        <title>Draft genome of pathogenic Streptomyces sp. in Japan.</title>
        <authorList>
            <person name="Tomihama T."/>
            <person name="Ikenaga M."/>
            <person name="Sakai M."/>
            <person name="Okubo T."/>
            <person name="Ikeda S."/>
        </authorList>
    </citation>
    <scope>NUCLEOTIDE SEQUENCE [LARGE SCALE GENOMIC DNA]</scope>
    <source>
        <strain evidence="3">S58</strain>
    </source>
</reference>
<evidence type="ECO:0000256" key="1">
    <source>
        <dbReference type="SAM" id="Coils"/>
    </source>
</evidence>
<comment type="caution">
    <text evidence="2">The sequence shown here is derived from an EMBL/GenBank/DDBJ whole genome shotgun (WGS) entry which is preliminary data.</text>
</comment>
<protein>
    <recommendedName>
        <fullName evidence="4">Transposase</fullName>
    </recommendedName>
</protein>
<reference evidence="2 3" key="2">
    <citation type="journal article" date="2016" name="Genome Announc.">
        <title>Draft Genome Sequences of Streptomyces scabiei S58, Streptomyces turgidiscabies T45, and Streptomyces acidiscabies a10, the Pathogens of Potato Common Scab, Isolated in Japan.</title>
        <authorList>
            <person name="Tomihama T."/>
            <person name="Nishi Y."/>
            <person name="Sakai M."/>
            <person name="Ikenaga M."/>
            <person name="Okubo T."/>
            <person name="Ikeda S."/>
        </authorList>
    </citation>
    <scope>NUCLEOTIDE SEQUENCE [LARGE SCALE GENOMIC DNA]</scope>
    <source>
        <strain evidence="2 3">S58</strain>
    </source>
</reference>
<dbReference type="Pfam" id="PF19776">
    <property type="entry name" value="DUF6262"/>
    <property type="match status" value="1"/>
</dbReference>
<keyword evidence="1" id="KW-0175">Coiled coil</keyword>
<evidence type="ECO:0000313" key="2">
    <source>
        <dbReference type="EMBL" id="GAQ63993.1"/>
    </source>
</evidence>
<dbReference type="EMBL" id="BCMM01000020">
    <property type="protein sequence ID" value="GAQ63993.1"/>
    <property type="molecule type" value="Genomic_DNA"/>
</dbReference>
<evidence type="ECO:0008006" key="4">
    <source>
        <dbReference type="Google" id="ProtNLM"/>
    </source>
</evidence>
<organism evidence="2 3">
    <name type="scientific">Streptomyces scabiei</name>
    <dbReference type="NCBI Taxonomy" id="1930"/>
    <lineage>
        <taxon>Bacteria</taxon>
        <taxon>Bacillati</taxon>
        <taxon>Actinomycetota</taxon>
        <taxon>Actinomycetes</taxon>
        <taxon>Kitasatosporales</taxon>
        <taxon>Streptomycetaceae</taxon>
        <taxon>Streptomyces</taxon>
    </lineage>
</organism>
<feature type="coiled-coil region" evidence="1">
    <location>
        <begin position="80"/>
        <end position="169"/>
    </location>
</feature>
<dbReference type="InterPro" id="IPR009057">
    <property type="entry name" value="Homeodomain-like_sf"/>
</dbReference>
<proteinExistence type="predicted"/>
<accession>A0A117EEF9</accession>
<dbReference type="AlphaFoldDB" id="A0A117EEF9"/>
<reference evidence="3" key="1">
    <citation type="submission" date="2015-11" db="EMBL/GenBank/DDBJ databases">
        <authorList>
            <consortium name="Cross-ministerial Strategic Innovation Promotion Program (SIP) consortium"/>
            <person name="Tomihama T."/>
            <person name="Ikenaga M."/>
            <person name="Sakai M."/>
            <person name="Okubo T."/>
            <person name="Ikeda S."/>
        </authorList>
    </citation>
    <scope>NUCLEOTIDE SEQUENCE [LARGE SCALE GENOMIC DNA]</scope>
    <source>
        <strain evidence="3">S58</strain>
    </source>
</reference>
<dbReference type="InterPro" id="IPR046229">
    <property type="entry name" value="TnpC-like"/>
</dbReference>
<name>A0A117EEF9_STRSC</name>
<dbReference type="Proteomes" id="UP000067448">
    <property type="component" value="Unassembled WGS sequence"/>
</dbReference>